<dbReference type="EMBL" id="BMAW01073026">
    <property type="protein sequence ID" value="GFT85899.1"/>
    <property type="molecule type" value="Genomic_DNA"/>
</dbReference>
<evidence type="ECO:0000313" key="3">
    <source>
        <dbReference type="Proteomes" id="UP000887013"/>
    </source>
</evidence>
<name>A0A8X6PVA6_NEPPI</name>
<feature type="region of interest" description="Disordered" evidence="1">
    <location>
        <begin position="1"/>
        <end position="26"/>
    </location>
</feature>
<sequence length="42" mass="4816">EYPSCLGALPKQQSYSTMEEMESPPSYEKVVTDYGYQTNRAH</sequence>
<dbReference type="AlphaFoldDB" id="A0A8X6PVA6"/>
<evidence type="ECO:0000313" key="2">
    <source>
        <dbReference type="EMBL" id="GFT85899.1"/>
    </source>
</evidence>
<dbReference type="Proteomes" id="UP000887013">
    <property type="component" value="Unassembled WGS sequence"/>
</dbReference>
<accession>A0A8X6PVA6</accession>
<gene>
    <name evidence="2" type="ORF">NPIL_29871</name>
</gene>
<comment type="caution">
    <text evidence="2">The sequence shown here is derived from an EMBL/GenBank/DDBJ whole genome shotgun (WGS) entry which is preliminary data.</text>
</comment>
<protein>
    <submittedName>
        <fullName evidence="2">Uncharacterized protein</fullName>
    </submittedName>
</protein>
<reference evidence="2" key="1">
    <citation type="submission" date="2020-08" db="EMBL/GenBank/DDBJ databases">
        <title>Multicomponent nature underlies the extraordinary mechanical properties of spider dragline silk.</title>
        <authorList>
            <person name="Kono N."/>
            <person name="Nakamura H."/>
            <person name="Mori M."/>
            <person name="Yoshida Y."/>
            <person name="Ohtoshi R."/>
            <person name="Malay A.D."/>
            <person name="Moran D.A.P."/>
            <person name="Tomita M."/>
            <person name="Numata K."/>
            <person name="Arakawa K."/>
        </authorList>
    </citation>
    <scope>NUCLEOTIDE SEQUENCE</scope>
</reference>
<evidence type="ECO:0000256" key="1">
    <source>
        <dbReference type="SAM" id="MobiDB-lite"/>
    </source>
</evidence>
<feature type="non-terminal residue" evidence="2">
    <location>
        <position position="1"/>
    </location>
</feature>
<proteinExistence type="predicted"/>
<organism evidence="2 3">
    <name type="scientific">Nephila pilipes</name>
    <name type="common">Giant wood spider</name>
    <name type="synonym">Nephila maculata</name>
    <dbReference type="NCBI Taxonomy" id="299642"/>
    <lineage>
        <taxon>Eukaryota</taxon>
        <taxon>Metazoa</taxon>
        <taxon>Ecdysozoa</taxon>
        <taxon>Arthropoda</taxon>
        <taxon>Chelicerata</taxon>
        <taxon>Arachnida</taxon>
        <taxon>Araneae</taxon>
        <taxon>Araneomorphae</taxon>
        <taxon>Entelegynae</taxon>
        <taxon>Araneoidea</taxon>
        <taxon>Nephilidae</taxon>
        <taxon>Nephila</taxon>
    </lineage>
</organism>
<keyword evidence="3" id="KW-1185">Reference proteome</keyword>